<reference evidence="1 2" key="1">
    <citation type="journal article" date="2011" name="J. Virol.">
        <title>Genomic and proteomic characterization of the broad host range Salmonella phage PVP-SE1 - The creation of a new phage genus.</title>
        <authorList>
            <person name="Santos S.B."/>
            <person name="Kropinski A.M."/>
            <person name="Ceyssens P.J."/>
            <person name="Ackermann H.W."/>
            <person name="Villegas A."/>
            <person name="Lavigne R."/>
            <person name="Krylov V.N."/>
            <person name="Carvalho C.M."/>
            <person name="Ferreira E.C."/>
            <person name="Azeredo J."/>
        </authorList>
    </citation>
    <scope>NUCLEOTIDE SEQUENCE [LARGE SCALE GENOMIC DNA]</scope>
    <source>
        <strain evidence="1">PVP-SE1</strain>
    </source>
</reference>
<keyword evidence="2" id="KW-1185">Reference proteome</keyword>
<proteinExistence type="predicted"/>
<dbReference type="RefSeq" id="YP_004893985.1">
    <property type="nucleotide sequence ID" value="NC_016071.1"/>
</dbReference>
<dbReference type="KEGG" id="vg:11258159"/>
<sequence>MQSIRYEELLREIHKDSIDQWFHSEEEYQQHKEKEMGGDTILDFIKREVWQDSDTGKWRFKNKEFKREGQAEKAAVQYFKKKNS</sequence>
<accession>G3BM44</accession>
<evidence type="ECO:0000313" key="1">
    <source>
        <dbReference type="EMBL" id="ADP02574.1"/>
    </source>
</evidence>
<gene>
    <name evidence="1" type="primary">178</name>
</gene>
<dbReference type="Proteomes" id="UP000008530">
    <property type="component" value="Segment"/>
</dbReference>
<evidence type="ECO:0000313" key="2">
    <source>
        <dbReference type="Proteomes" id="UP000008530"/>
    </source>
</evidence>
<name>G3BM44_9CAUD</name>
<dbReference type="EMBL" id="GU070616">
    <property type="protein sequence ID" value="ADP02574.1"/>
    <property type="molecule type" value="Genomic_DNA"/>
</dbReference>
<dbReference type="GeneID" id="11258159"/>
<organism evidence="1 2">
    <name type="scientific">Salmonella phage PVPSE1</name>
    <dbReference type="NCBI Taxonomy" id="889338"/>
    <lineage>
        <taxon>Viruses</taxon>
        <taxon>Duplodnaviria</taxon>
        <taxon>Heunggongvirae</taxon>
        <taxon>Uroviricota</taxon>
        <taxon>Caudoviricetes</taxon>
        <taxon>Vequintavirinae</taxon>
        <taxon>Seunavirus</taxon>
        <taxon>Seunavirus PVPSE1</taxon>
    </lineage>
</organism>
<dbReference type="OrthoDB" id="37004at10239"/>
<protein>
    <submittedName>
        <fullName evidence="1">Uncharacterized protein 178</fullName>
    </submittedName>
</protein>